<dbReference type="GO" id="GO:0003676">
    <property type="term" value="F:nucleic acid binding"/>
    <property type="evidence" value="ECO:0007669"/>
    <property type="project" value="InterPro"/>
</dbReference>
<dbReference type="EMBL" id="VTPC01018832">
    <property type="protein sequence ID" value="KAF2891936.1"/>
    <property type="molecule type" value="Genomic_DNA"/>
</dbReference>
<comment type="caution">
    <text evidence="1">The sequence shown here is derived from an EMBL/GenBank/DDBJ whole genome shotgun (WGS) entry which is preliminary data.</text>
</comment>
<evidence type="ECO:0000313" key="1">
    <source>
        <dbReference type="EMBL" id="KAF2891936.1"/>
    </source>
</evidence>
<proteinExistence type="predicted"/>
<dbReference type="Proteomes" id="UP000801492">
    <property type="component" value="Unassembled WGS sequence"/>
</dbReference>
<keyword evidence="2" id="KW-1185">Reference proteome</keyword>
<accession>A0A8K0CUM1</accession>
<dbReference type="InterPro" id="IPR036397">
    <property type="entry name" value="RNaseH_sf"/>
</dbReference>
<name>A0A8K0CUM1_IGNLU</name>
<protein>
    <recommendedName>
        <fullName evidence="3">Tc1-like transposase DDE domain-containing protein</fullName>
    </recommendedName>
</protein>
<feature type="non-terminal residue" evidence="1">
    <location>
        <position position="71"/>
    </location>
</feature>
<dbReference type="Gene3D" id="3.30.420.10">
    <property type="entry name" value="Ribonuclease H-like superfamily/Ribonuclease H"/>
    <property type="match status" value="1"/>
</dbReference>
<evidence type="ECO:0008006" key="3">
    <source>
        <dbReference type="Google" id="ProtNLM"/>
    </source>
</evidence>
<gene>
    <name evidence="1" type="ORF">ILUMI_14237</name>
</gene>
<organism evidence="1 2">
    <name type="scientific">Ignelater luminosus</name>
    <name type="common">Cucubano</name>
    <name type="synonym">Pyrophorus luminosus</name>
    <dbReference type="NCBI Taxonomy" id="2038154"/>
    <lineage>
        <taxon>Eukaryota</taxon>
        <taxon>Metazoa</taxon>
        <taxon>Ecdysozoa</taxon>
        <taxon>Arthropoda</taxon>
        <taxon>Hexapoda</taxon>
        <taxon>Insecta</taxon>
        <taxon>Pterygota</taxon>
        <taxon>Neoptera</taxon>
        <taxon>Endopterygota</taxon>
        <taxon>Coleoptera</taxon>
        <taxon>Polyphaga</taxon>
        <taxon>Elateriformia</taxon>
        <taxon>Elateroidea</taxon>
        <taxon>Elateridae</taxon>
        <taxon>Agrypninae</taxon>
        <taxon>Pyrophorini</taxon>
        <taxon>Ignelater</taxon>
    </lineage>
</organism>
<evidence type="ECO:0000313" key="2">
    <source>
        <dbReference type="Proteomes" id="UP000801492"/>
    </source>
</evidence>
<reference evidence="1" key="1">
    <citation type="submission" date="2019-08" db="EMBL/GenBank/DDBJ databases">
        <title>The genome of the North American firefly Photinus pyralis.</title>
        <authorList>
            <consortium name="Photinus pyralis genome working group"/>
            <person name="Fallon T.R."/>
            <person name="Sander Lower S.E."/>
            <person name="Weng J.-K."/>
        </authorList>
    </citation>
    <scope>NUCLEOTIDE SEQUENCE</scope>
    <source>
        <strain evidence="1">TRF0915ILg1</strain>
        <tissue evidence="1">Whole body</tissue>
    </source>
</reference>
<sequence>MLPYAKWEVPLQFVFQQDNDLKHALWIVQESFEENNVHVMNGSAQSSDLNPIGNMWDEVERRIRTNPEISK</sequence>
<dbReference type="AlphaFoldDB" id="A0A8K0CUM1"/>
<dbReference type="OrthoDB" id="6722168at2759"/>